<name>A0A8S5P8W8_9CAUD</name>
<reference evidence="1" key="1">
    <citation type="journal article" date="2021" name="Proc. Natl. Acad. Sci. U.S.A.">
        <title>A Catalog of Tens of Thousands of Viruses from Human Metagenomes Reveals Hidden Associations with Chronic Diseases.</title>
        <authorList>
            <person name="Tisza M.J."/>
            <person name="Buck C.B."/>
        </authorList>
    </citation>
    <scope>NUCLEOTIDE SEQUENCE</scope>
    <source>
        <strain evidence="1">Ct8Hx23</strain>
    </source>
</reference>
<evidence type="ECO:0000313" key="1">
    <source>
        <dbReference type="EMBL" id="DAE02883.1"/>
    </source>
</evidence>
<protein>
    <submittedName>
        <fullName evidence="1">Large terminase</fullName>
    </submittedName>
</protein>
<organism evidence="1">
    <name type="scientific">Siphoviridae sp. ct8Hx23</name>
    <dbReference type="NCBI Taxonomy" id="2825360"/>
    <lineage>
        <taxon>Viruses</taxon>
        <taxon>Duplodnaviria</taxon>
        <taxon>Heunggongvirae</taxon>
        <taxon>Uroviricota</taxon>
        <taxon>Caudoviricetes</taxon>
    </lineage>
</organism>
<dbReference type="Pfam" id="PF03237">
    <property type="entry name" value="Terminase_6N"/>
    <property type="match status" value="1"/>
</dbReference>
<dbReference type="InterPro" id="IPR027417">
    <property type="entry name" value="P-loop_NTPase"/>
</dbReference>
<sequence>MDALKRLDTRHYGVMICHRRWGKTVLAVSRLCRNAANGGETYRGAYLAPTYRQAKDVAWDYIRKIAVAAGANINISELSVEFSNGARIRLYGAENPDSLRGLNLCDVVIDEVAQMPRSVWTEIILPMLVSTQGSALFVGTPKGKNLLLSIWEEAKTHPDQWVALMFKASDTHFFTEETLSRARRSMSEEEYLQEYECSFTASVKGSYYGKLIEQAEHDGRICGVPYNPGSAVITAWDLGFSDSTAIWFAQVIGQEVHVIDYYASSGVGLDHYARVLREKGYVYGDHIFPHDVAVSELGTGTTRLETLRKLGLPGRVLKATRVDDGINAVRMLLPRCWFDLERCESGLDALRMYQRDWDEKAQDFRSSPRHDWTSHGADAFRYLATGIDIAAATVSGRAFAPLHQNFATRLA</sequence>
<proteinExistence type="predicted"/>
<accession>A0A8S5P8W8</accession>
<dbReference type="Gene3D" id="3.40.50.300">
    <property type="entry name" value="P-loop containing nucleotide triphosphate hydrolases"/>
    <property type="match status" value="1"/>
</dbReference>
<dbReference type="Gene3D" id="3.30.420.280">
    <property type="match status" value="1"/>
</dbReference>
<dbReference type="EMBL" id="BK015355">
    <property type="protein sequence ID" value="DAE02883.1"/>
    <property type="molecule type" value="Genomic_DNA"/>
</dbReference>